<sequence>MTAVHSSILSTKLRRMFAFLDTDQDGFLTEQDLTAIADRLADSVSTQPGKAQRLREALAVIWDPHLRHMDDDGDGRINPDEYERGVRASIASDESALVSALHDVVAACLDICDTDNDGLITVNEYTLLGQAVSGGTPEEMAAAFTKLDLDGNGTLGPEEIRTAVTEYFTSEDAEARGNWLYGPL</sequence>
<dbReference type="Proteomes" id="UP000721954">
    <property type="component" value="Unassembled WGS sequence"/>
</dbReference>
<comment type="caution">
    <text evidence="4">The sequence shown here is derived from an EMBL/GenBank/DDBJ whole genome shotgun (WGS) entry which is preliminary data.</text>
</comment>
<dbReference type="EMBL" id="JAFFZM010000013">
    <property type="protein sequence ID" value="MBO8200967.1"/>
    <property type="molecule type" value="Genomic_DNA"/>
</dbReference>
<evidence type="ECO:0000313" key="4">
    <source>
        <dbReference type="EMBL" id="MBO8200967.1"/>
    </source>
</evidence>
<dbReference type="SUPFAM" id="SSF47473">
    <property type="entry name" value="EF-hand"/>
    <property type="match status" value="1"/>
</dbReference>
<evidence type="ECO:0000256" key="1">
    <source>
        <dbReference type="ARBA" id="ARBA00022723"/>
    </source>
</evidence>
<dbReference type="Pfam" id="PF13499">
    <property type="entry name" value="EF-hand_7"/>
    <property type="match status" value="1"/>
</dbReference>
<dbReference type="InterPro" id="IPR002048">
    <property type="entry name" value="EF_hand_dom"/>
</dbReference>
<feature type="domain" description="EF-hand" evidence="3">
    <location>
        <begin position="8"/>
        <end position="43"/>
    </location>
</feature>
<evidence type="ECO:0000313" key="5">
    <source>
        <dbReference type="Proteomes" id="UP000721954"/>
    </source>
</evidence>
<feature type="domain" description="EF-hand" evidence="3">
    <location>
        <begin position="67"/>
        <end position="92"/>
    </location>
</feature>
<keyword evidence="5" id="KW-1185">Reference proteome</keyword>
<dbReference type="InterPro" id="IPR018247">
    <property type="entry name" value="EF_Hand_1_Ca_BS"/>
</dbReference>
<proteinExistence type="predicted"/>
<keyword evidence="1" id="KW-0479">Metal-binding</keyword>
<evidence type="ECO:0000259" key="3">
    <source>
        <dbReference type="PROSITE" id="PS50222"/>
    </source>
</evidence>
<gene>
    <name evidence="4" type="ORF">JW613_22070</name>
</gene>
<dbReference type="PROSITE" id="PS00018">
    <property type="entry name" value="EF_HAND_1"/>
    <property type="match status" value="3"/>
</dbReference>
<evidence type="ECO:0000256" key="2">
    <source>
        <dbReference type="ARBA" id="ARBA00022737"/>
    </source>
</evidence>
<organism evidence="4 5">
    <name type="scientific">Streptomyces smyrnaeus</name>
    <dbReference type="NCBI Taxonomy" id="1387713"/>
    <lineage>
        <taxon>Bacteria</taxon>
        <taxon>Bacillati</taxon>
        <taxon>Actinomycetota</taxon>
        <taxon>Actinomycetes</taxon>
        <taxon>Kitasatosporales</taxon>
        <taxon>Streptomycetaceae</taxon>
        <taxon>Streptomyces</taxon>
    </lineage>
</organism>
<dbReference type="SMART" id="SM00054">
    <property type="entry name" value="EFh"/>
    <property type="match status" value="4"/>
</dbReference>
<dbReference type="CDD" id="cd00051">
    <property type="entry name" value="EFh"/>
    <property type="match status" value="2"/>
</dbReference>
<accession>A0ABS3XZY7</accession>
<dbReference type="Pfam" id="PF13202">
    <property type="entry name" value="EF-hand_5"/>
    <property type="match status" value="1"/>
</dbReference>
<dbReference type="GeneID" id="96261303"/>
<reference evidence="4 5" key="1">
    <citation type="submission" date="2021-02" db="EMBL/GenBank/DDBJ databases">
        <title>Streptomyces spirodelae sp. nov., isolated from duckweed.</title>
        <authorList>
            <person name="Saimee Y."/>
            <person name="Duangmal K."/>
        </authorList>
    </citation>
    <scope>NUCLEOTIDE SEQUENCE [LARGE SCALE GENOMIC DNA]</scope>
    <source>
        <strain evidence="4 5">DSM 42105</strain>
    </source>
</reference>
<dbReference type="InterPro" id="IPR039647">
    <property type="entry name" value="EF_hand_pair_protein_CML-like"/>
</dbReference>
<feature type="domain" description="EF-hand" evidence="3">
    <location>
        <begin position="135"/>
        <end position="170"/>
    </location>
</feature>
<protein>
    <submittedName>
        <fullName evidence="4">EF-hand domain-containing protein</fullName>
    </submittedName>
</protein>
<dbReference type="InterPro" id="IPR011992">
    <property type="entry name" value="EF-hand-dom_pair"/>
</dbReference>
<dbReference type="PANTHER" id="PTHR10891">
    <property type="entry name" value="EF-HAND CALCIUM-BINDING DOMAIN CONTAINING PROTEIN"/>
    <property type="match status" value="1"/>
</dbReference>
<name>A0ABS3XZY7_9ACTN</name>
<keyword evidence="2" id="KW-0677">Repeat</keyword>
<dbReference type="RefSeq" id="WP_209212565.1">
    <property type="nucleotide sequence ID" value="NZ_JAFFZM010000013.1"/>
</dbReference>
<dbReference type="Gene3D" id="1.10.238.10">
    <property type="entry name" value="EF-hand"/>
    <property type="match status" value="1"/>
</dbReference>
<dbReference type="PROSITE" id="PS50222">
    <property type="entry name" value="EF_HAND_2"/>
    <property type="match status" value="3"/>
</dbReference>